<evidence type="ECO:0000313" key="2">
    <source>
        <dbReference type="Proteomes" id="UP000282084"/>
    </source>
</evidence>
<organism evidence="1 2">
    <name type="scientific">Saccharothrix australiensis</name>
    <dbReference type="NCBI Taxonomy" id="2072"/>
    <lineage>
        <taxon>Bacteria</taxon>
        <taxon>Bacillati</taxon>
        <taxon>Actinomycetota</taxon>
        <taxon>Actinomycetes</taxon>
        <taxon>Pseudonocardiales</taxon>
        <taxon>Pseudonocardiaceae</taxon>
        <taxon>Saccharothrix</taxon>
    </lineage>
</organism>
<gene>
    <name evidence="1" type="ORF">C8E97_3063</name>
</gene>
<proteinExistence type="predicted"/>
<evidence type="ECO:0000313" key="1">
    <source>
        <dbReference type="EMBL" id="RKT54441.1"/>
    </source>
</evidence>
<name>A0A495VYD6_9PSEU</name>
<dbReference type="Proteomes" id="UP000282084">
    <property type="component" value="Unassembled WGS sequence"/>
</dbReference>
<comment type="caution">
    <text evidence="1">The sequence shown here is derived from an EMBL/GenBank/DDBJ whole genome shotgun (WGS) entry which is preliminary data.</text>
</comment>
<reference evidence="1 2" key="1">
    <citation type="submission" date="2018-10" db="EMBL/GenBank/DDBJ databases">
        <title>Sequencing the genomes of 1000 actinobacteria strains.</title>
        <authorList>
            <person name="Klenk H.-P."/>
        </authorList>
    </citation>
    <scope>NUCLEOTIDE SEQUENCE [LARGE SCALE GENOMIC DNA]</scope>
    <source>
        <strain evidence="1 2">DSM 43800</strain>
    </source>
</reference>
<keyword evidence="2" id="KW-1185">Reference proteome</keyword>
<sequence>MPPPRRGNLRQTHRVTPTAVEPRVLLIDLENSVGAVRPRRRVLQVRVEALLAAAGPVHHAVAGYGGADLADDPTASMLAESHVSALRVTPSANAAEEALLAHARRVHASLGCRTFVVASGDHRFADLADLGRLEVVAWDGQAVAVRLEDAAHRIHRIPRPGGTPAETVDPGPLDTDVAAETAPMPAVDRSARTMATALLTGIGIGIGQRLVDLLLPRRR</sequence>
<evidence type="ECO:0008006" key="3">
    <source>
        <dbReference type="Google" id="ProtNLM"/>
    </source>
</evidence>
<dbReference type="EMBL" id="RBXO01000001">
    <property type="protein sequence ID" value="RKT54441.1"/>
    <property type="molecule type" value="Genomic_DNA"/>
</dbReference>
<accession>A0A495VYD6</accession>
<protein>
    <recommendedName>
        <fullName evidence="3">NYN domain-containing protein</fullName>
    </recommendedName>
</protein>
<dbReference type="AlphaFoldDB" id="A0A495VYD6"/>